<evidence type="ECO:0000256" key="1">
    <source>
        <dbReference type="SAM" id="MobiDB-lite"/>
    </source>
</evidence>
<protein>
    <submittedName>
        <fullName evidence="2">Uncharacterized protein</fullName>
    </submittedName>
</protein>
<accession>M5UKJ2</accession>
<proteinExistence type="predicted"/>
<evidence type="ECO:0000313" key="2">
    <source>
        <dbReference type="EMBL" id="EMI56538.1"/>
    </source>
</evidence>
<dbReference type="Proteomes" id="UP000011885">
    <property type="component" value="Unassembled WGS sequence"/>
</dbReference>
<comment type="caution">
    <text evidence="2">The sequence shown here is derived from an EMBL/GenBank/DDBJ whole genome shotgun (WGS) entry which is preliminary data.</text>
</comment>
<feature type="region of interest" description="Disordered" evidence="1">
    <location>
        <begin position="69"/>
        <end position="98"/>
    </location>
</feature>
<dbReference type="AlphaFoldDB" id="M5UKJ2"/>
<organism evidence="2 3">
    <name type="scientific">Rhodopirellula sallentina SM41</name>
    <dbReference type="NCBI Taxonomy" id="1263870"/>
    <lineage>
        <taxon>Bacteria</taxon>
        <taxon>Pseudomonadati</taxon>
        <taxon>Planctomycetota</taxon>
        <taxon>Planctomycetia</taxon>
        <taxon>Pirellulales</taxon>
        <taxon>Pirellulaceae</taxon>
        <taxon>Rhodopirellula</taxon>
    </lineage>
</organism>
<gene>
    <name evidence="2" type="ORF">RSSM_02011</name>
</gene>
<feature type="region of interest" description="Disordered" evidence="1">
    <location>
        <begin position="1"/>
        <end position="36"/>
    </location>
</feature>
<feature type="region of interest" description="Disordered" evidence="1">
    <location>
        <begin position="133"/>
        <end position="155"/>
    </location>
</feature>
<dbReference type="EMBL" id="ANOH01000141">
    <property type="protein sequence ID" value="EMI56538.1"/>
    <property type="molecule type" value="Genomic_DNA"/>
</dbReference>
<evidence type="ECO:0000313" key="3">
    <source>
        <dbReference type="Proteomes" id="UP000011885"/>
    </source>
</evidence>
<feature type="compositionally biased region" description="Low complexity" evidence="1">
    <location>
        <begin position="69"/>
        <end position="84"/>
    </location>
</feature>
<dbReference type="PATRIC" id="fig|1263870.3.peg.2144"/>
<feature type="compositionally biased region" description="Polar residues" evidence="1">
    <location>
        <begin position="144"/>
        <end position="155"/>
    </location>
</feature>
<sequence length="183" mass="19561">MPVPTQSESPGTQGQESPNPITPIPDPIAPMPDPEAEQKIFEALQGEAPNAPPGVLGDVLDVIRSQGSVLDGSSLDPDSGDPLGIENAAKPANGRGHQANAIRSTQTRSAFVQTAESLLKTSRMLEKLVPLVQASDNETKHTQATDSSLNSSEQSQAVSELIYRMRLQATRLLLQQYPEATKR</sequence>
<keyword evidence="3" id="KW-1185">Reference proteome</keyword>
<feature type="compositionally biased region" description="Polar residues" evidence="1">
    <location>
        <begin position="1"/>
        <end position="17"/>
    </location>
</feature>
<reference evidence="2 3" key="1">
    <citation type="journal article" date="2013" name="Mar. Genomics">
        <title>Expression of sulfatases in Rhodopirellula baltica and the diversity of sulfatases in the genus Rhodopirellula.</title>
        <authorList>
            <person name="Wegner C.E."/>
            <person name="Richter-Heitmann T."/>
            <person name="Klindworth A."/>
            <person name="Klockow C."/>
            <person name="Richter M."/>
            <person name="Achstetter T."/>
            <person name="Glockner F.O."/>
            <person name="Harder J."/>
        </authorList>
    </citation>
    <scope>NUCLEOTIDE SEQUENCE [LARGE SCALE GENOMIC DNA]</scope>
    <source>
        <strain evidence="2 3">SM41</strain>
    </source>
</reference>
<feature type="compositionally biased region" description="Pro residues" evidence="1">
    <location>
        <begin position="20"/>
        <end position="33"/>
    </location>
</feature>
<name>M5UKJ2_9BACT</name>